<evidence type="ECO:0000313" key="4">
    <source>
        <dbReference type="Proteomes" id="UP001642464"/>
    </source>
</evidence>
<dbReference type="EMBL" id="CAXAMM010042682">
    <property type="protein sequence ID" value="CAK9106138.1"/>
    <property type="molecule type" value="Genomic_DNA"/>
</dbReference>
<name>A0ABP0S1C2_9DINO</name>
<comment type="caution">
    <text evidence="3">The sequence shown here is derived from an EMBL/GenBank/DDBJ whole genome shotgun (WGS) entry which is preliminary data.</text>
</comment>
<feature type="compositionally biased region" description="Basic and acidic residues" evidence="2">
    <location>
        <begin position="1030"/>
        <end position="1055"/>
    </location>
</feature>
<sequence length="1239" mass="137621">MRWWVSSLDLASTAKYNLAARWLLRQTGIVRQRGEEFNPEDLAYKPAEMGIDPTTNDEIEITPPDYLHGLNKLLDALESINGQTVLDKRGELRSQFYLELQRKPGERLSEFCTRFRTLVADLQAEQVHLPASELGWFLKNKIGLDPLRRQLLETALQGREEYNVIEAEVLRLFKDLHLADPLHRNRSPSMFSSVYMAEVPEEGHEDGPVEEVLEASAETAEDVEEPGLVDFLQSEAECLATELQAAEEQGADPDLLQSVEADFEQAAEALVTMKEARSKLQELRKDRGFGKPSPGGPAGGAKNAGVPAARKASGRHPCFDCNQHGHWAGDKECPKPGAGLGRKPLAVAKAKPRQVRVTEALHAEHDPSTVLVGTSSSSPPSASLPVDPKVHEASMVNHVGSLRLDQALVLSEEKILVGALDSISGMATPADTPYELIPLTPSLIAQYTEHVGSRAFVPYRWRRFVLRTLGRAFWHARSLLLWLAPRSHLRYLPFPYPAISSVTDWKLQAQTMVDNHSMSRRHHYYATNRNLYTAEHLQELSRFRDRVGWKFAFLEDMILQTFLLTRQMKGHGQRVKQAALDEARERARQETAVQDREILARQMIGPRGGLPPLRADLVRLALLLNVEVDAKDTIANLQKKIRPIVDILKQKTHSGEQFNLEASDGPFHSSGTIWCINMVESSEYSVGPSGPNDSTSDSRAASRHGLQHWTGTPCHGAEGASADEGPGRALQCDDANRPPGRAEPAEWSLRGCQDRDCGLGLSNEIFMATWETVMRAYMNETFFLEFTFPHTLATEVFTDTEPVARAIRRRGLHAGDSLTLSSGWDLRLQEDQIAAFEVLKRTKPYVVVLAFPCGPWSSLQFLNPAANLAGMREEALSLIAFAIRVAEFQVAHGRHYVMENPRNSMAWRLPTLQDFVLRTHALEVVLDMCCFNLRSGEQQMVTGKNTRSQGDVLAEFGNHLAEHSLLEAAIEEVISAAQNDAVNREDEQNAEPLPEDERIATPLPEGVAQAVQRTPFPQATAKALARTLERAREFDEGERGTKRPAEDDLPREDGFARPSTSGELRPSEATAFEALVLDSVQLECLANSSTAHPLVALQAQVDLDRWSPLEAQEQDHGTWDGRWAFICERDWNTIVALGLSLPCGEEMHESYAVQAARKEYAWSKMSATDKKLWGDAAVSGWQVYIDNAAVQVLSLEEQVSKTKKAKPSDDPASAELPGERLNGLVQLICPSGALLADFV</sequence>
<keyword evidence="1" id="KW-0175">Coiled coil</keyword>
<evidence type="ECO:0000313" key="3">
    <source>
        <dbReference type="EMBL" id="CAK9106138.1"/>
    </source>
</evidence>
<organism evidence="3 4">
    <name type="scientific">Durusdinium trenchii</name>
    <dbReference type="NCBI Taxonomy" id="1381693"/>
    <lineage>
        <taxon>Eukaryota</taxon>
        <taxon>Sar</taxon>
        <taxon>Alveolata</taxon>
        <taxon>Dinophyceae</taxon>
        <taxon>Suessiales</taxon>
        <taxon>Symbiodiniaceae</taxon>
        <taxon>Durusdinium</taxon>
    </lineage>
</organism>
<feature type="coiled-coil region" evidence="1">
    <location>
        <begin position="229"/>
        <end position="286"/>
    </location>
</feature>
<feature type="region of interest" description="Disordered" evidence="2">
    <location>
        <begin position="286"/>
        <end position="314"/>
    </location>
</feature>
<gene>
    <name evidence="3" type="ORF">SCF082_LOCUS49439</name>
</gene>
<proteinExistence type="predicted"/>
<feature type="region of interest" description="Disordered" evidence="2">
    <location>
        <begin position="685"/>
        <end position="728"/>
    </location>
</feature>
<accession>A0ABP0S1C2</accession>
<reference evidence="3 4" key="1">
    <citation type="submission" date="2024-02" db="EMBL/GenBank/DDBJ databases">
        <authorList>
            <person name="Chen Y."/>
            <person name="Shah S."/>
            <person name="Dougan E. K."/>
            <person name="Thang M."/>
            <person name="Chan C."/>
        </authorList>
    </citation>
    <scope>NUCLEOTIDE SEQUENCE [LARGE SCALE GENOMIC DNA]</scope>
</reference>
<evidence type="ECO:0000256" key="1">
    <source>
        <dbReference type="SAM" id="Coils"/>
    </source>
</evidence>
<protein>
    <submittedName>
        <fullName evidence="3">Uncharacterized protein</fullName>
    </submittedName>
</protein>
<dbReference type="Proteomes" id="UP001642464">
    <property type="component" value="Unassembled WGS sequence"/>
</dbReference>
<keyword evidence="4" id="KW-1185">Reference proteome</keyword>
<feature type="compositionally biased region" description="Low complexity" evidence="2">
    <location>
        <begin position="300"/>
        <end position="309"/>
    </location>
</feature>
<evidence type="ECO:0000256" key="2">
    <source>
        <dbReference type="SAM" id="MobiDB-lite"/>
    </source>
</evidence>
<feature type="region of interest" description="Disordered" evidence="2">
    <location>
        <begin position="1030"/>
        <end position="1066"/>
    </location>
</feature>